<protein>
    <recommendedName>
        <fullName evidence="4">LamG-like jellyroll fold domain-containing protein</fullName>
    </recommendedName>
</protein>
<evidence type="ECO:0000256" key="1">
    <source>
        <dbReference type="ARBA" id="ARBA00022729"/>
    </source>
</evidence>
<dbReference type="Gene3D" id="2.60.120.200">
    <property type="match status" value="3"/>
</dbReference>
<feature type="region of interest" description="Disordered" evidence="3">
    <location>
        <begin position="288"/>
        <end position="357"/>
    </location>
</feature>
<feature type="compositionally biased region" description="Acidic residues" evidence="3">
    <location>
        <begin position="668"/>
        <end position="680"/>
    </location>
</feature>
<feature type="compositionally biased region" description="Acidic residues" evidence="3">
    <location>
        <begin position="311"/>
        <end position="322"/>
    </location>
</feature>
<feature type="compositionally biased region" description="Acidic residues" evidence="3">
    <location>
        <begin position="716"/>
        <end position="726"/>
    </location>
</feature>
<evidence type="ECO:0000256" key="2">
    <source>
        <dbReference type="ARBA" id="ARBA00023157"/>
    </source>
</evidence>
<accession>A0A918WKS0</accession>
<keyword evidence="6" id="KW-1185">Reference proteome</keyword>
<dbReference type="InterPro" id="IPR006558">
    <property type="entry name" value="LamG-like"/>
</dbReference>
<dbReference type="PROSITE" id="PS00018">
    <property type="entry name" value="EF_HAND_1"/>
    <property type="match status" value="1"/>
</dbReference>
<feature type="domain" description="LamG-like jellyroll fold" evidence="4">
    <location>
        <begin position="856"/>
        <end position="990"/>
    </location>
</feature>
<gene>
    <name evidence="5" type="ORF">GCM10007100_17760</name>
</gene>
<dbReference type="AlphaFoldDB" id="A0A918WKS0"/>
<evidence type="ECO:0000313" key="6">
    <source>
        <dbReference type="Proteomes" id="UP000644507"/>
    </source>
</evidence>
<evidence type="ECO:0000256" key="3">
    <source>
        <dbReference type="SAM" id="MobiDB-lite"/>
    </source>
</evidence>
<feature type="region of interest" description="Disordered" evidence="3">
    <location>
        <begin position="661"/>
        <end position="759"/>
    </location>
</feature>
<evidence type="ECO:0000313" key="5">
    <source>
        <dbReference type="EMBL" id="GHC51916.1"/>
    </source>
</evidence>
<name>A0A918WKS0_9BACT</name>
<dbReference type="InterPro" id="IPR013320">
    <property type="entry name" value="ConA-like_dom_sf"/>
</dbReference>
<feature type="compositionally biased region" description="Polar residues" evidence="3">
    <location>
        <begin position="738"/>
        <end position="747"/>
    </location>
</feature>
<feature type="compositionally biased region" description="Polar residues" evidence="3">
    <location>
        <begin position="288"/>
        <end position="299"/>
    </location>
</feature>
<dbReference type="Gene3D" id="2.60.40.10">
    <property type="entry name" value="Immunoglobulins"/>
    <property type="match status" value="1"/>
</dbReference>
<comment type="caution">
    <text evidence="5">The sequence shown here is derived from an EMBL/GenBank/DDBJ whole genome shotgun (WGS) entry which is preliminary data.</text>
</comment>
<dbReference type="InterPro" id="IPR018247">
    <property type="entry name" value="EF_Hand_1_Ca_BS"/>
</dbReference>
<dbReference type="Proteomes" id="UP000644507">
    <property type="component" value="Unassembled WGS sequence"/>
</dbReference>
<keyword evidence="1" id="KW-0732">Signal</keyword>
<organism evidence="5 6">
    <name type="scientific">Roseibacillus persicicus</name>
    <dbReference type="NCBI Taxonomy" id="454148"/>
    <lineage>
        <taxon>Bacteria</taxon>
        <taxon>Pseudomonadati</taxon>
        <taxon>Verrucomicrobiota</taxon>
        <taxon>Verrucomicrobiia</taxon>
        <taxon>Verrucomicrobiales</taxon>
        <taxon>Verrucomicrobiaceae</taxon>
        <taxon>Roseibacillus</taxon>
    </lineage>
</organism>
<dbReference type="SMART" id="SM00560">
    <property type="entry name" value="LamGL"/>
    <property type="match status" value="3"/>
</dbReference>
<feature type="compositionally biased region" description="Acidic residues" evidence="3">
    <location>
        <begin position="689"/>
        <end position="703"/>
    </location>
</feature>
<keyword evidence="2" id="KW-1015">Disulfide bond</keyword>
<feature type="domain" description="LamG-like jellyroll fold" evidence="4">
    <location>
        <begin position="475"/>
        <end position="610"/>
    </location>
</feature>
<sequence>MAVLGAFASSFTQTIAAPIDDLVGYWNFNQVDGDFEVPNLATGTAGTAGTAEYVSSGDPTWELGPLCGHVSLSGATEDYFSIPSLGSGIEGSNAITIMAWFRVDSDAATGEPRGIMVTRDTNDGNGNNRLYGIEHDLNRFDGRISGDSTKSADGSVAVGTWYHGAVVYDGVNRTVYLDGVEVNSDVQGGALDTITTSGEWLVGFDPATSDRQFVGDIDEVAVFNSAIDASTIASIATKDLDGNPANDLAFTIDPTYASIANPDSDGDGMCDTWEELLLGDLTQNGTDDFDSDNLSNANEMNVHFTDPGINDTDEDNLLDGEEVTGSLNPFPIGSPNAATDPLNPDSDGDGLSDGSELLDTIDSTFVTDPNSADTDGDGFNDLDEFNIGTDPTDSADFPDFYPNLIGYWPLDNANGTVAVDKSGQVPDGPIQNANGLTWKLSTGAGDGICGYADLAGENNTFFKIDPIAGLESSSPQFTIMGWIKPRQAGYLGIFMTREVTDNNGTGRNYGLGIDGSPNRALEARISGQALDSGTNDLTLGQWHHVAVTFDGSTATTYLNGNQLASSAFNGVSEITDSNAWGLGADGTNGSRRVNACLDDFAMFNAALPSGLINGIYESGIAGNNLLTNFTSAPESLKVDDTDGDGVCDQWELDLIGNLDSDFTSGSDIDGDGIDDVDELDLSFTNPNDPDSDDDGVSDGDEYFGDANGAFGNEPTDPNDPDSDNDGISDGVEMGVEGVTSNGFITDPNSRDTDMDGVSDPNEITAGTDPDNAASVNLPTISGTLLSYYSFDEGEGIIAADTAPAPASTAQETANQIGSIAWDTSTPLIGNASLSLPNTGAPDTSMVVEDPYDSSTTAFTISIWVNANSLGNGARGGIINHRGTTGTEFWGISNKADGGSDYRIANNGSSVSQGTFKTGVWQHVAITWDGTTGSAQTYVDGALQNERTGVSSTFEATTALWTIGDDPCCGDREFRGRMDDLAFFGEVLSATDIEALADGGRAGYSALEMLNGVVAPAGDIEIVSVSANVPAADDATITWNSAGGAASYNVISTTDLSLPYASWTVENANIANGGATTSFTDTGVLGGTTKKFYVIREN</sequence>
<dbReference type="Pfam" id="PF13385">
    <property type="entry name" value="Laminin_G_3"/>
    <property type="match status" value="3"/>
</dbReference>
<reference evidence="5" key="2">
    <citation type="submission" date="2020-09" db="EMBL/GenBank/DDBJ databases">
        <authorList>
            <person name="Sun Q."/>
            <person name="Kim S."/>
        </authorList>
    </citation>
    <scope>NUCLEOTIDE SEQUENCE</scope>
    <source>
        <strain evidence="5">KCTC 12988</strain>
    </source>
</reference>
<feature type="domain" description="LamG-like jellyroll fold" evidence="4">
    <location>
        <begin position="93"/>
        <end position="230"/>
    </location>
</feature>
<reference evidence="5" key="1">
    <citation type="journal article" date="2014" name="Int. J. Syst. Evol. Microbiol.">
        <title>Complete genome sequence of Corynebacterium casei LMG S-19264T (=DSM 44701T), isolated from a smear-ripened cheese.</title>
        <authorList>
            <consortium name="US DOE Joint Genome Institute (JGI-PGF)"/>
            <person name="Walter F."/>
            <person name="Albersmeier A."/>
            <person name="Kalinowski J."/>
            <person name="Ruckert C."/>
        </authorList>
    </citation>
    <scope>NUCLEOTIDE SEQUENCE</scope>
    <source>
        <strain evidence="5">KCTC 12988</strain>
    </source>
</reference>
<dbReference type="SUPFAM" id="SSF49899">
    <property type="entry name" value="Concanavalin A-like lectins/glucanases"/>
    <property type="match status" value="3"/>
</dbReference>
<evidence type="ECO:0000259" key="4">
    <source>
        <dbReference type="SMART" id="SM00560"/>
    </source>
</evidence>
<dbReference type="PANTHER" id="PTHR42535">
    <property type="entry name" value="OOKINETE PROTEIN, PUTATIVE-RELATED"/>
    <property type="match status" value="1"/>
</dbReference>
<dbReference type="PANTHER" id="PTHR42535:SF2">
    <property type="entry name" value="CHROMOSOME UNDETERMINED SCAFFOLD_146, WHOLE GENOME SHOTGUN SEQUENCE"/>
    <property type="match status" value="1"/>
</dbReference>
<dbReference type="EMBL" id="BMXI01000006">
    <property type="protein sequence ID" value="GHC51916.1"/>
    <property type="molecule type" value="Genomic_DNA"/>
</dbReference>
<dbReference type="InterPro" id="IPR013783">
    <property type="entry name" value="Ig-like_fold"/>
</dbReference>
<proteinExistence type="predicted"/>